<sequence>MKTPDWMDVEMDKADVMIIDIGYVTEQSSRDRADKIFALGIGKKNLVWGPSTGGPRIHIHIPKSKRKKVLAALPISDKVTWFGATHSYHEN</sequence>
<dbReference type="AlphaFoldDB" id="A0A0F9SR74"/>
<protein>
    <submittedName>
        <fullName evidence="1">Uncharacterized protein</fullName>
    </submittedName>
</protein>
<proteinExistence type="predicted"/>
<dbReference type="EMBL" id="LAZR01001763">
    <property type="protein sequence ID" value="KKN39466.1"/>
    <property type="molecule type" value="Genomic_DNA"/>
</dbReference>
<evidence type="ECO:0000313" key="1">
    <source>
        <dbReference type="EMBL" id="KKN39466.1"/>
    </source>
</evidence>
<accession>A0A0F9SR74</accession>
<name>A0A0F9SR74_9ZZZZ</name>
<organism evidence="1">
    <name type="scientific">marine sediment metagenome</name>
    <dbReference type="NCBI Taxonomy" id="412755"/>
    <lineage>
        <taxon>unclassified sequences</taxon>
        <taxon>metagenomes</taxon>
        <taxon>ecological metagenomes</taxon>
    </lineage>
</organism>
<gene>
    <name evidence="1" type="ORF">LCGC14_0743370</name>
</gene>
<comment type="caution">
    <text evidence="1">The sequence shown here is derived from an EMBL/GenBank/DDBJ whole genome shotgun (WGS) entry which is preliminary data.</text>
</comment>
<reference evidence="1" key="1">
    <citation type="journal article" date="2015" name="Nature">
        <title>Complex archaea that bridge the gap between prokaryotes and eukaryotes.</title>
        <authorList>
            <person name="Spang A."/>
            <person name="Saw J.H."/>
            <person name="Jorgensen S.L."/>
            <person name="Zaremba-Niedzwiedzka K."/>
            <person name="Martijn J."/>
            <person name="Lind A.E."/>
            <person name="van Eijk R."/>
            <person name="Schleper C."/>
            <person name="Guy L."/>
            <person name="Ettema T.J."/>
        </authorList>
    </citation>
    <scope>NUCLEOTIDE SEQUENCE</scope>
</reference>